<accession>A0A078AG23</accession>
<keyword evidence="3" id="KW-0862">Zinc</keyword>
<feature type="region of interest" description="Disordered" evidence="5">
    <location>
        <begin position="437"/>
        <end position="511"/>
    </location>
</feature>
<dbReference type="InterPro" id="IPR000315">
    <property type="entry name" value="Znf_B-box"/>
</dbReference>
<dbReference type="PANTHER" id="PTHR47156:SF10">
    <property type="entry name" value="E3 UBIQUITIN-PROTEIN LIGASE TRIM-21-RELATED"/>
    <property type="match status" value="1"/>
</dbReference>
<dbReference type="Gene3D" id="3.30.40.10">
    <property type="entry name" value="Zinc/RING finger domain, C3HC4 (zinc finger)"/>
    <property type="match status" value="1"/>
</dbReference>
<dbReference type="InterPro" id="IPR015915">
    <property type="entry name" value="Kelch-typ_b-propeller"/>
</dbReference>
<dbReference type="PROSITE" id="PS50089">
    <property type="entry name" value="ZF_RING_2"/>
    <property type="match status" value="1"/>
</dbReference>
<dbReference type="InterPro" id="IPR052667">
    <property type="entry name" value="E3_ubiquitin-ligase_RING"/>
</dbReference>
<evidence type="ECO:0000256" key="2">
    <source>
        <dbReference type="ARBA" id="ARBA00022771"/>
    </source>
</evidence>
<dbReference type="PROSITE" id="PS50119">
    <property type="entry name" value="ZF_BBOX"/>
    <property type="match status" value="1"/>
</dbReference>
<dbReference type="Proteomes" id="UP000039865">
    <property type="component" value="Unassembled WGS sequence"/>
</dbReference>
<evidence type="ECO:0000259" key="7">
    <source>
        <dbReference type="PROSITE" id="PS50119"/>
    </source>
</evidence>
<keyword evidence="1" id="KW-0479">Metal-binding</keyword>
<keyword evidence="9" id="KW-1185">Reference proteome</keyword>
<dbReference type="Gene3D" id="2.120.10.80">
    <property type="entry name" value="Kelch-type beta propeller"/>
    <property type="match status" value="1"/>
</dbReference>
<evidence type="ECO:0000259" key="6">
    <source>
        <dbReference type="PROSITE" id="PS50089"/>
    </source>
</evidence>
<feature type="compositionally biased region" description="Basic and acidic residues" evidence="5">
    <location>
        <begin position="379"/>
        <end position="394"/>
    </location>
</feature>
<feature type="domain" description="RING-type" evidence="6">
    <location>
        <begin position="13"/>
        <end position="56"/>
    </location>
</feature>
<evidence type="ECO:0000256" key="1">
    <source>
        <dbReference type="ARBA" id="ARBA00022723"/>
    </source>
</evidence>
<evidence type="ECO:0000313" key="9">
    <source>
        <dbReference type="Proteomes" id="UP000039865"/>
    </source>
</evidence>
<evidence type="ECO:0000256" key="4">
    <source>
        <dbReference type="PROSITE-ProRule" id="PRU00024"/>
    </source>
</evidence>
<evidence type="ECO:0000256" key="5">
    <source>
        <dbReference type="SAM" id="MobiDB-lite"/>
    </source>
</evidence>
<dbReference type="SMART" id="SM00184">
    <property type="entry name" value="RING"/>
    <property type="match status" value="1"/>
</dbReference>
<dbReference type="SUPFAM" id="SSF57850">
    <property type="entry name" value="RING/U-box"/>
    <property type="match status" value="1"/>
</dbReference>
<organism evidence="8 9">
    <name type="scientific">Stylonychia lemnae</name>
    <name type="common">Ciliate</name>
    <dbReference type="NCBI Taxonomy" id="5949"/>
    <lineage>
        <taxon>Eukaryota</taxon>
        <taxon>Sar</taxon>
        <taxon>Alveolata</taxon>
        <taxon>Ciliophora</taxon>
        <taxon>Intramacronucleata</taxon>
        <taxon>Spirotrichea</taxon>
        <taxon>Stichotrichia</taxon>
        <taxon>Sporadotrichida</taxon>
        <taxon>Oxytrichidae</taxon>
        <taxon>Stylonychinae</taxon>
        <taxon>Stylonychia</taxon>
    </lineage>
</organism>
<dbReference type="CDD" id="cd19757">
    <property type="entry name" value="Bbox1"/>
    <property type="match status" value="1"/>
</dbReference>
<reference evidence="8 9" key="1">
    <citation type="submission" date="2014-06" db="EMBL/GenBank/DDBJ databases">
        <authorList>
            <person name="Swart Estienne"/>
        </authorList>
    </citation>
    <scope>NUCLEOTIDE SEQUENCE [LARGE SCALE GENOMIC DNA]</scope>
    <source>
        <strain evidence="8 9">130c</strain>
    </source>
</reference>
<dbReference type="InterPro" id="IPR017907">
    <property type="entry name" value="Znf_RING_CS"/>
</dbReference>
<dbReference type="PANTHER" id="PTHR47156">
    <property type="entry name" value="PROTEIN CBG20824"/>
    <property type="match status" value="1"/>
</dbReference>
<feature type="compositionally biased region" description="Polar residues" evidence="5">
    <location>
        <begin position="395"/>
        <end position="410"/>
    </location>
</feature>
<feature type="region of interest" description="Disordered" evidence="5">
    <location>
        <begin position="342"/>
        <end position="410"/>
    </location>
</feature>
<feature type="compositionally biased region" description="Polar residues" evidence="5">
    <location>
        <begin position="438"/>
        <end position="452"/>
    </location>
</feature>
<dbReference type="SUPFAM" id="SSF117281">
    <property type="entry name" value="Kelch motif"/>
    <property type="match status" value="1"/>
</dbReference>
<dbReference type="InterPro" id="IPR001841">
    <property type="entry name" value="Znf_RING"/>
</dbReference>
<dbReference type="OrthoDB" id="6105938at2759"/>
<dbReference type="GO" id="GO:0008270">
    <property type="term" value="F:zinc ion binding"/>
    <property type="evidence" value="ECO:0007669"/>
    <property type="project" value="UniProtKB-KW"/>
</dbReference>
<dbReference type="InterPro" id="IPR013083">
    <property type="entry name" value="Znf_RING/FYVE/PHD"/>
</dbReference>
<keyword evidence="2 4" id="KW-0863">Zinc-finger</keyword>
<protein>
    <submittedName>
        <fullName evidence="8">Kelch motif family protein</fullName>
    </submittedName>
</protein>
<dbReference type="EMBL" id="CCKQ01009755">
    <property type="protein sequence ID" value="CDW81265.1"/>
    <property type="molecule type" value="Genomic_DNA"/>
</dbReference>
<dbReference type="AlphaFoldDB" id="A0A078AG23"/>
<dbReference type="InParanoid" id="A0A078AG23"/>
<sequence>MNNNQQVHELLQCSICCNAFNSGDHIPKVLQCGHAMCLNCLQTILGSLQKQCPTCKKGVDNQNINDFPTLFMLIPNVDQVQYNSKFSLNQIKCSKSTLLNSHLSVKFYCKICNEFLCQACQDQHQVFAQRSKHQIVDVQEGLSIINQQLASLLYQSEKTHTDLMQEMKNIQLEQKDIIATSEGAVCALNKNRKQVIKMIKKFFEQTQEQIIFKSDKMAQMLQTQKQQIIYKSENQKTLQRQLEQRIHQIVSQNQYLFDAKIILEEIETLQEKQKISQIFDGAEEELDLAKLSQAKDMIRQYPDGKSFDNIMTTIENSLKSNYDTSLLSEMIQKGFFNIKKTRENQDQSEIQINKDSEIRNMRSTQKGRGQSSKGKKRDQKQQEKMQRKEKKESLIENQTPQRLLNQDKNLNKSNQEEEIVQIANQKGQKIWNIECSVNRPNKSSSSKQTKFQIDNDRQNLKRKTRSSPIQESLYEEEKIQQDAQQNINEVQESQREKEDMNSALKNGKSASKQIYSQNLAKTRIMTDSTAVTENQNAEQLQDQRGRRIQNIQDLEEEKVPLNRNQDTEEVPLRTRLMFDNLNEVGQERIQQRKRFDNSISAKFIIGNDDQQVLQFNPRKIDSNPWSISNWSSNYSRERFRSGLIKSNSACCIYPKKPNEMLITGGQNQNVCVLVKFDQQTNSTQVEMLDYQMNQERQNHQLIYCNNSFYAIGGDNLKSVEELQPLQGNLELHNNYWQKVPSMATVIHDVFIYVFGSGGMSEFSTRIEYYNTNLRKWDYHSCVLPKAFCFIGAVSFKFEQYNQVLVLGIVQDFKNNDKTSIYRFNVDKKLQLIDQKEKALLNMRRIRHNIFVTDSKLFVLGGKNDGGSYLDLTDQRAKFKELPSYKKLTQHSIEMSPMGLFPSTD</sequence>
<proteinExistence type="predicted"/>
<feature type="domain" description="B box-type" evidence="7">
    <location>
        <begin position="88"/>
        <end position="138"/>
    </location>
</feature>
<dbReference type="Pfam" id="PF13639">
    <property type="entry name" value="zf-RING_2"/>
    <property type="match status" value="1"/>
</dbReference>
<evidence type="ECO:0000256" key="3">
    <source>
        <dbReference type="ARBA" id="ARBA00022833"/>
    </source>
</evidence>
<feature type="compositionally biased region" description="Polar residues" evidence="5">
    <location>
        <begin position="481"/>
        <end position="491"/>
    </location>
</feature>
<name>A0A078AG23_STYLE</name>
<gene>
    <name evidence="8" type="primary">Contig15763.g16800</name>
    <name evidence="8" type="ORF">STYLEM_10278</name>
</gene>
<dbReference type="PROSITE" id="PS00518">
    <property type="entry name" value="ZF_RING_1"/>
    <property type="match status" value="1"/>
</dbReference>
<evidence type="ECO:0000313" key="8">
    <source>
        <dbReference type="EMBL" id="CDW81265.1"/>
    </source>
</evidence>